<name>A0A7C9AUR4_OPUST</name>
<proteinExistence type="predicted"/>
<protein>
    <submittedName>
        <fullName evidence="1">Uncharacterized protein</fullName>
    </submittedName>
</protein>
<reference evidence="1" key="2">
    <citation type="submission" date="2020-07" db="EMBL/GenBank/DDBJ databases">
        <authorList>
            <person name="Vera ALvarez R."/>
            <person name="Arias-Moreno D.M."/>
            <person name="Jimenez-Jacinto V."/>
            <person name="Jimenez-Bremont J.F."/>
            <person name="Swaminathan K."/>
            <person name="Moose S.P."/>
            <person name="Guerrero-Gonzalez M.L."/>
            <person name="Marino-Ramirez L."/>
            <person name="Landsman D."/>
            <person name="Rodriguez-Kessler M."/>
            <person name="Delgado-Sanchez P."/>
        </authorList>
    </citation>
    <scope>NUCLEOTIDE SEQUENCE</scope>
    <source>
        <tissue evidence="1">Cladode</tissue>
    </source>
</reference>
<dbReference type="AlphaFoldDB" id="A0A7C9AUR4"/>
<dbReference type="EMBL" id="GISG01265452">
    <property type="protein sequence ID" value="MBA4674973.1"/>
    <property type="molecule type" value="Transcribed_RNA"/>
</dbReference>
<evidence type="ECO:0000313" key="1">
    <source>
        <dbReference type="EMBL" id="MBA4674973.1"/>
    </source>
</evidence>
<accession>A0A7C9AUR4</accession>
<reference evidence="1" key="1">
    <citation type="journal article" date="2013" name="J. Plant Res.">
        <title>Effect of fungi and light on seed germination of three Opuntia species from semiarid lands of central Mexico.</title>
        <authorList>
            <person name="Delgado-Sanchez P."/>
            <person name="Jimenez-Bremont J.F."/>
            <person name="Guerrero-Gonzalez Mde L."/>
            <person name="Flores J."/>
        </authorList>
    </citation>
    <scope>NUCLEOTIDE SEQUENCE</scope>
    <source>
        <tissue evidence="1">Cladode</tissue>
    </source>
</reference>
<sequence>MFLLFTAPLICYFGLNKRRCLKISVYEWKCATFLSQRQKQKYSTLVFGIMTSFRWCYATWGVKLTGGAGYNGPLMCSANLVALNQYFLLDVYKSRHSLNIR</sequence>
<organism evidence="1">
    <name type="scientific">Opuntia streptacantha</name>
    <name type="common">Prickly pear cactus</name>
    <name type="synonym">Opuntia cardona</name>
    <dbReference type="NCBI Taxonomy" id="393608"/>
    <lineage>
        <taxon>Eukaryota</taxon>
        <taxon>Viridiplantae</taxon>
        <taxon>Streptophyta</taxon>
        <taxon>Embryophyta</taxon>
        <taxon>Tracheophyta</taxon>
        <taxon>Spermatophyta</taxon>
        <taxon>Magnoliopsida</taxon>
        <taxon>eudicotyledons</taxon>
        <taxon>Gunneridae</taxon>
        <taxon>Pentapetalae</taxon>
        <taxon>Caryophyllales</taxon>
        <taxon>Cactineae</taxon>
        <taxon>Cactaceae</taxon>
        <taxon>Opuntioideae</taxon>
        <taxon>Opuntia</taxon>
    </lineage>
</organism>